<reference evidence="3 5" key="1">
    <citation type="submission" date="2015-10" db="EMBL/GenBank/DDBJ databases">
        <title>Draft genome of Bosea thiooxidans.</title>
        <authorList>
            <person name="Wang X."/>
        </authorList>
    </citation>
    <scope>NUCLEOTIDE SEQUENCE [LARGE SCALE GENOMIC DNA]</scope>
    <source>
        <strain evidence="3 5">CGMCC 9174</strain>
    </source>
</reference>
<dbReference type="STRING" id="53254.SAMN05660750_04001"/>
<evidence type="ECO:0000313" key="6">
    <source>
        <dbReference type="Proteomes" id="UP000190130"/>
    </source>
</evidence>
<evidence type="ECO:0000313" key="4">
    <source>
        <dbReference type="EMBL" id="SKC06702.1"/>
    </source>
</evidence>
<feature type="domain" description="Anti-sigma factor NepR" evidence="2">
    <location>
        <begin position="28"/>
        <end position="61"/>
    </location>
</feature>
<dbReference type="Pfam" id="PF18557">
    <property type="entry name" value="NepR"/>
    <property type="match status" value="1"/>
</dbReference>
<accession>A0A0Q3I6B9</accession>
<dbReference type="InterPro" id="IPR041649">
    <property type="entry name" value="NepR"/>
</dbReference>
<reference evidence="4 6" key="2">
    <citation type="submission" date="2017-02" db="EMBL/GenBank/DDBJ databases">
        <authorList>
            <person name="Peterson S.W."/>
        </authorList>
    </citation>
    <scope>NUCLEOTIDE SEQUENCE [LARGE SCALE GENOMIC DNA]</scope>
    <source>
        <strain evidence="4 6">DSM 9653</strain>
    </source>
</reference>
<evidence type="ECO:0000313" key="5">
    <source>
        <dbReference type="Proteomes" id="UP000051562"/>
    </source>
</evidence>
<gene>
    <name evidence="3" type="ORF">ARD30_14105</name>
    <name evidence="4" type="ORF">SAMN05660750_04001</name>
</gene>
<feature type="region of interest" description="Disordered" evidence="1">
    <location>
        <begin position="1"/>
        <end position="20"/>
    </location>
</feature>
<evidence type="ECO:0000256" key="1">
    <source>
        <dbReference type="SAM" id="MobiDB-lite"/>
    </source>
</evidence>
<dbReference type="EMBL" id="LMAR01000037">
    <property type="protein sequence ID" value="KQK30373.1"/>
    <property type="molecule type" value="Genomic_DNA"/>
</dbReference>
<evidence type="ECO:0000259" key="2">
    <source>
        <dbReference type="Pfam" id="PF18557"/>
    </source>
</evidence>
<organism evidence="3 5">
    <name type="scientific">Bosea thiooxidans</name>
    <dbReference type="NCBI Taxonomy" id="53254"/>
    <lineage>
        <taxon>Bacteria</taxon>
        <taxon>Pseudomonadati</taxon>
        <taxon>Pseudomonadota</taxon>
        <taxon>Alphaproteobacteria</taxon>
        <taxon>Hyphomicrobiales</taxon>
        <taxon>Boseaceae</taxon>
        <taxon>Bosea</taxon>
    </lineage>
</organism>
<dbReference type="RefSeq" id="WP_055728396.1">
    <property type="nucleotide sequence ID" value="NZ_FUYX01000012.1"/>
</dbReference>
<dbReference type="EMBL" id="FUYX01000012">
    <property type="protein sequence ID" value="SKC06702.1"/>
    <property type="molecule type" value="Genomic_DNA"/>
</dbReference>
<dbReference type="AlphaFoldDB" id="A0A0Q3I6B9"/>
<protein>
    <recommendedName>
        <fullName evidence="2">Anti-sigma factor NepR domain-containing protein</fullName>
    </recommendedName>
</protein>
<name>A0A0Q3I6B9_9HYPH</name>
<sequence length="74" mass="8046">MSNLDTAMSEPGAGDNDDFEMVLDPKVQESIGRSLKAHYDDIVNAPVPDKFLVLLAQLEAIEQRAAGVSSDDRK</sequence>
<evidence type="ECO:0000313" key="3">
    <source>
        <dbReference type="EMBL" id="KQK30373.1"/>
    </source>
</evidence>
<keyword evidence="5" id="KW-1185">Reference proteome</keyword>
<proteinExistence type="predicted"/>
<dbReference type="Proteomes" id="UP000051562">
    <property type="component" value="Unassembled WGS sequence"/>
</dbReference>
<dbReference type="OrthoDB" id="8454456at2"/>
<dbReference type="Proteomes" id="UP000190130">
    <property type="component" value="Unassembled WGS sequence"/>
</dbReference>